<evidence type="ECO:0000313" key="1">
    <source>
        <dbReference type="EMBL" id="GAI38368.1"/>
    </source>
</evidence>
<reference evidence="1" key="1">
    <citation type="journal article" date="2014" name="Front. Microbiol.">
        <title>High frequency of phylogenetically diverse reductive dehalogenase-homologous genes in deep subseafloor sedimentary metagenomes.</title>
        <authorList>
            <person name="Kawai M."/>
            <person name="Futagami T."/>
            <person name="Toyoda A."/>
            <person name="Takaki Y."/>
            <person name="Nishi S."/>
            <person name="Hori S."/>
            <person name="Arai W."/>
            <person name="Tsubouchi T."/>
            <person name="Morono Y."/>
            <person name="Uchiyama I."/>
            <person name="Ito T."/>
            <person name="Fujiyama A."/>
            <person name="Inagaki F."/>
            <person name="Takami H."/>
        </authorList>
    </citation>
    <scope>NUCLEOTIDE SEQUENCE</scope>
    <source>
        <strain evidence="1">Expedition CK06-06</strain>
    </source>
</reference>
<sequence>YDNFNYRLDYERKKDKMIHFLSLGRYSAPQSIVYEKDDSPLDLAIKISLKLLVLLVFNENPL</sequence>
<feature type="non-terminal residue" evidence="1">
    <location>
        <position position="1"/>
    </location>
</feature>
<dbReference type="AlphaFoldDB" id="X1N452"/>
<name>X1N452_9ZZZZ</name>
<dbReference type="EMBL" id="BARV01026213">
    <property type="protein sequence ID" value="GAI38368.1"/>
    <property type="molecule type" value="Genomic_DNA"/>
</dbReference>
<gene>
    <name evidence="1" type="ORF">S06H3_42399</name>
</gene>
<accession>X1N452</accession>
<comment type="caution">
    <text evidence="1">The sequence shown here is derived from an EMBL/GenBank/DDBJ whole genome shotgun (WGS) entry which is preliminary data.</text>
</comment>
<proteinExistence type="predicted"/>
<protein>
    <submittedName>
        <fullName evidence="1">Uncharacterized protein</fullName>
    </submittedName>
</protein>
<organism evidence="1">
    <name type="scientific">marine sediment metagenome</name>
    <dbReference type="NCBI Taxonomy" id="412755"/>
    <lineage>
        <taxon>unclassified sequences</taxon>
        <taxon>metagenomes</taxon>
        <taxon>ecological metagenomes</taxon>
    </lineage>
</organism>